<accession>A0ACC2ZWM0</accession>
<organism evidence="1 2">
    <name type="scientific">Neophaeococcomyces mojaviensis</name>
    <dbReference type="NCBI Taxonomy" id="3383035"/>
    <lineage>
        <taxon>Eukaryota</taxon>
        <taxon>Fungi</taxon>
        <taxon>Dikarya</taxon>
        <taxon>Ascomycota</taxon>
        <taxon>Pezizomycotina</taxon>
        <taxon>Eurotiomycetes</taxon>
        <taxon>Chaetothyriomycetidae</taxon>
        <taxon>Chaetothyriales</taxon>
        <taxon>Chaetothyriales incertae sedis</taxon>
        <taxon>Neophaeococcomyces</taxon>
    </lineage>
</organism>
<reference evidence="1" key="1">
    <citation type="submission" date="2022-10" db="EMBL/GenBank/DDBJ databases">
        <title>Culturing micro-colonial fungi from biological soil crusts in the Mojave desert and describing Neophaeococcomyces mojavensis, and introducing the new genera and species Taxawa tesnikishii.</title>
        <authorList>
            <person name="Kurbessoian T."/>
            <person name="Stajich J.E."/>
        </authorList>
    </citation>
    <scope>NUCLEOTIDE SEQUENCE</scope>
    <source>
        <strain evidence="1">JES_112</strain>
    </source>
</reference>
<comment type="caution">
    <text evidence="1">The sequence shown here is derived from an EMBL/GenBank/DDBJ whole genome shotgun (WGS) entry which is preliminary data.</text>
</comment>
<sequence length="736" mass="81258">MHFRDIRKLQIEDWFMLVVFALYTVLIVFLNICASVSTNLMDPAEIPNLTPQDIKDRVYGSKCVLVVESAMCFVQWTTKACLLMLYYRLTENLRQVIVVKVAVGYCFITYVVMISLYFGYWCRPFYAFWETPTPNIQCATQTHHLIVNLVFNLTSDLLIIFIPLPLFLRAHLEFKKKLLLVFPFSLGFFTMVCAILSKHLSFTQPFSSQWIYWYTREASTAMIVSNMPYSWAILRRIFGLKAFFARSGSISSPMTATTGRHVSGVSIPTATRAHGPEAKSWPSKSPVHLFHRRDKSIQPLTSRTGSRDPQSDAHNNFHMVDWKNEHDIDGKSDPLSSSGSKLDPVDRLYRLDDDDLEEVYTPQVPVAFEARIRKDSLSHPQSQGSLQSDSPSKSSSSSSSLLVLNSSPSNHLGGQLPADAQISGEGAHHLLEEAPRKKSEPFSEELGQAIHNLTREQHVAGARQGTVKTITPAALTIAAHPEPAPSLLPAVKSNTKRLSAACLRSTKSVRSSTPRLRPALSDPQIMTTRPAALLITSLGNPPPYHSTRHSAAHLVLKTLQSNLSLPPFSLKSKLYGGGHISHGSDVSRPEFTLWQSPSQMNVSGPPLLKAWKQFLATQKINPLDPVTGLVVLHDEMEIDPGRVKVRRGGNTSAKGHNGIKSVQGSLNGAGLMQVLGERFVKIGVGIGRPAGGSRDSRDVSAFVLGQLTAREKDGLDSAARELEGVLYAELARIGQI</sequence>
<protein>
    <submittedName>
        <fullName evidence="1">Uncharacterized protein</fullName>
    </submittedName>
</protein>
<evidence type="ECO:0000313" key="1">
    <source>
        <dbReference type="EMBL" id="KAJ9651937.1"/>
    </source>
</evidence>
<evidence type="ECO:0000313" key="2">
    <source>
        <dbReference type="Proteomes" id="UP001172386"/>
    </source>
</evidence>
<proteinExistence type="predicted"/>
<name>A0ACC2ZWM0_9EURO</name>
<dbReference type="EMBL" id="JAPDRQ010000227">
    <property type="protein sequence ID" value="KAJ9651937.1"/>
    <property type="molecule type" value="Genomic_DNA"/>
</dbReference>
<keyword evidence="2" id="KW-1185">Reference proteome</keyword>
<dbReference type="Proteomes" id="UP001172386">
    <property type="component" value="Unassembled WGS sequence"/>
</dbReference>
<gene>
    <name evidence="1" type="ORF">H2198_008800</name>
</gene>